<evidence type="ECO:0000313" key="3">
    <source>
        <dbReference type="Proteomes" id="UP000292346"/>
    </source>
</evidence>
<dbReference type="NCBIfam" id="TIGR03544">
    <property type="entry name" value="DivI1A_domain"/>
    <property type="match status" value="1"/>
</dbReference>
<comment type="caution">
    <text evidence="2">The sequence shown here is derived from an EMBL/GenBank/DDBJ whole genome shotgun (WGS) entry which is preliminary data.</text>
</comment>
<keyword evidence="3" id="KW-1185">Reference proteome</keyword>
<proteinExistence type="predicted"/>
<dbReference type="EMBL" id="SJJZ01000001">
    <property type="protein sequence ID" value="TCC10140.1"/>
    <property type="molecule type" value="Genomic_DNA"/>
</dbReference>
<name>A0A4R0HK20_9ACTN</name>
<feature type="compositionally biased region" description="Pro residues" evidence="1">
    <location>
        <begin position="225"/>
        <end position="248"/>
    </location>
</feature>
<gene>
    <name evidence="2" type="ORF">E0H45_02065</name>
</gene>
<feature type="compositionally biased region" description="Low complexity" evidence="1">
    <location>
        <begin position="308"/>
        <end position="341"/>
    </location>
</feature>
<feature type="compositionally biased region" description="Polar residues" evidence="1">
    <location>
        <begin position="152"/>
        <end position="163"/>
    </location>
</feature>
<sequence length="368" mass="39274">MMWFFGLIVVLLIGAVAVVASGRWGAMSTAYDDRPDMTVPARQALTSTDIESARFAVGVRGYRMDEVDTLLERVAKEVAERDRRIADLERAVAPIVEAPDGHGFSSRPYDPSEFEDTGTQPPILVGGPDPIAQPAPAAEPAAPEDTAEPTDSAGSVGSAQSEGATPDVPQASVAPDAADDEPETTELPRAIQAAADEYERLQAEARAVLEAQSQPVTPRRTPAPHQAPPAQQPQQQPDPAPAEPPAEPPTAHWTLQQPQEQPQEPSQQQQPPQLQQPQAPEAPQASAQSQSQHWTAQAPEQTSDERTAAPQPQVEQQTQEQQAPGQQAPEQGAQQAGVNGAAGDGDEEGWRFWPPADQQGEGAYQRPS</sequence>
<dbReference type="InterPro" id="IPR019933">
    <property type="entry name" value="DivIVA_domain"/>
</dbReference>
<dbReference type="OrthoDB" id="3404379at2"/>
<feature type="compositionally biased region" description="Low complexity" evidence="1">
    <location>
        <begin position="128"/>
        <end position="144"/>
    </location>
</feature>
<feature type="compositionally biased region" description="Low complexity" evidence="1">
    <location>
        <begin position="255"/>
        <end position="292"/>
    </location>
</feature>
<dbReference type="Gene3D" id="6.10.250.660">
    <property type="match status" value="1"/>
</dbReference>
<dbReference type="Proteomes" id="UP000292346">
    <property type="component" value="Unassembled WGS sequence"/>
</dbReference>
<evidence type="ECO:0000256" key="1">
    <source>
        <dbReference type="SAM" id="MobiDB-lite"/>
    </source>
</evidence>
<feature type="region of interest" description="Disordered" evidence="1">
    <location>
        <begin position="97"/>
        <end position="368"/>
    </location>
</feature>
<protein>
    <submittedName>
        <fullName evidence="2">DivIVA domain-containing protein</fullName>
    </submittedName>
</protein>
<evidence type="ECO:0000313" key="2">
    <source>
        <dbReference type="EMBL" id="TCC10140.1"/>
    </source>
</evidence>
<dbReference type="AlphaFoldDB" id="A0A4R0HK20"/>
<organism evidence="2 3">
    <name type="scientific">Kribbella soli</name>
    <dbReference type="NCBI Taxonomy" id="1124743"/>
    <lineage>
        <taxon>Bacteria</taxon>
        <taxon>Bacillati</taxon>
        <taxon>Actinomycetota</taxon>
        <taxon>Actinomycetes</taxon>
        <taxon>Propionibacteriales</taxon>
        <taxon>Kribbellaceae</taxon>
        <taxon>Kribbella</taxon>
    </lineage>
</organism>
<accession>A0A4R0HK20</accession>
<reference evidence="2 3" key="1">
    <citation type="submission" date="2019-02" db="EMBL/GenBank/DDBJ databases">
        <title>Kribbella capetownensis sp. nov. and Kribbella speibonae sp. nov., isolated from soil.</title>
        <authorList>
            <person name="Curtis S.M."/>
            <person name="Norton I."/>
            <person name="Everest G.J."/>
            <person name="Meyers P.R."/>
        </authorList>
    </citation>
    <scope>NUCLEOTIDE SEQUENCE [LARGE SCALE GENOMIC DNA]</scope>
    <source>
        <strain evidence="2 3">KCTC 29219</strain>
    </source>
</reference>